<dbReference type="Pfam" id="PF00271">
    <property type="entry name" value="Helicase_C"/>
    <property type="match status" value="1"/>
</dbReference>
<accession>A0A8T2T3Z5</accession>
<keyword evidence="3" id="KW-0067">ATP-binding</keyword>
<evidence type="ECO:0000259" key="6">
    <source>
        <dbReference type="PROSITE" id="PS51192"/>
    </source>
</evidence>
<keyword evidence="1" id="KW-0934">Plastid</keyword>
<dbReference type="InterPro" id="IPR011545">
    <property type="entry name" value="DEAD/DEAH_box_helicase_dom"/>
</dbReference>
<dbReference type="SUPFAM" id="SSF54236">
    <property type="entry name" value="Ubiquitin-like"/>
    <property type="match status" value="1"/>
</dbReference>
<feature type="domain" description="Ubiquitin-like" evidence="5">
    <location>
        <begin position="4"/>
        <end position="81"/>
    </location>
</feature>
<dbReference type="InterPro" id="IPR018973">
    <property type="entry name" value="MZB"/>
</dbReference>
<dbReference type="SMART" id="SM00490">
    <property type="entry name" value="HELICc"/>
    <property type="match status" value="1"/>
</dbReference>
<dbReference type="PROSITE" id="PS51192">
    <property type="entry name" value="HELICASE_ATP_BIND_1"/>
    <property type="match status" value="1"/>
</dbReference>
<dbReference type="Pfam" id="PF00270">
    <property type="entry name" value="DEAD"/>
    <property type="match status" value="1"/>
</dbReference>
<comment type="caution">
    <text evidence="8">The sequence shown here is derived from an EMBL/GenBank/DDBJ whole genome shotgun (WGS) entry which is preliminary data.</text>
</comment>
<dbReference type="PANTHER" id="PTHR47957">
    <property type="entry name" value="ATP-DEPENDENT HELICASE HRQ1"/>
    <property type="match status" value="1"/>
</dbReference>
<feature type="region of interest" description="Disordered" evidence="4">
    <location>
        <begin position="174"/>
        <end position="234"/>
    </location>
</feature>
<dbReference type="SMART" id="SM00487">
    <property type="entry name" value="DEXDc"/>
    <property type="match status" value="1"/>
</dbReference>
<evidence type="ECO:0000256" key="1">
    <source>
        <dbReference type="ARBA" id="ARBA00022528"/>
    </source>
</evidence>
<reference evidence="8" key="1">
    <citation type="submission" date="2021-08" db="EMBL/GenBank/DDBJ databases">
        <title>WGS assembly of Ceratopteris richardii.</title>
        <authorList>
            <person name="Marchant D.B."/>
            <person name="Chen G."/>
            <person name="Jenkins J."/>
            <person name="Shu S."/>
            <person name="Leebens-Mack J."/>
            <person name="Grimwood J."/>
            <person name="Schmutz J."/>
            <person name="Soltis P."/>
            <person name="Soltis D."/>
            <person name="Chen Z.-H."/>
        </authorList>
    </citation>
    <scope>NUCLEOTIDE SEQUENCE</scope>
    <source>
        <strain evidence="8">Whitten #5841</strain>
        <tissue evidence="8">Leaf</tissue>
    </source>
</reference>
<feature type="compositionally biased region" description="Basic and acidic residues" evidence="4">
    <location>
        <begin position="723"/>
        <end position="742"/>
    </location>
</feature>
<evidence type="ECO:0000256" key="3">
    <source>
        <dbReference type="ARBA" id="ARBA00022840"/>
    </source>
</evidence>
<organism evidence="8 9">
    <name type="scientific">Ceratopteris richardii</name>
    <name type="common">Triangle waterfern</name>
    <dbReference type="NCBI Taxonomy" id="49495"/>
    <lineage>
        <taxon>Eukaryota</taxon>
        <taxon>Viridiplantae</taxon>
        <taxon>Streptophyta</taxon>
        <taxon>Embryophyta</taxon>
        <taxon>Tracheophyta</taxon>
        <taxon>Polypodiopsida</taxon>
        <taxon>Polypodiidae</taxon>
        <taxon>Polypodiales</taxon>
        <taxon>Pteridineae</taxon>
        <taxon>Pteridaceae</taxon>
        <taxon>Parkerioideae</taxon>
        <taxon>Ceratopteris</taxon>
    </lineage>
</organism>
<feature type="compositionally biased region" description="Basic and acidic residues" evidence="4">
    <location>
        <begin position="209"/>
        <end position="218"/>
    </location>
</feature>
<dbReference type="Pfam" id="PF22982">
    <property type="entry name" value="WHD_HRQ1"/>
    <property type="match status" value="1"/>
</dbReference>
<evidence type="ECO:0000313" key="8">
    <source>
        <dbReference type="EMBL" id="KAH7387799.1"/>
    </source>
</evidence>
<dbReference type="InterPro" id="IPR000626">
    <property type="entry name" value="Ubiquitin-like_dom"/>
</dbReference>
<feature type="region of interest" description="Disordered" evidence="4">
    <location>
        <begin position="418"/>
        <end position="440"/>
    </location>
</feature>
<dbReference type="GO" id="GO:0036297">
    <property type="term" value="P:interstrand cross-link repair"/>
    <property type="evidence" value="ECO:0007669"/>
    <property type="project" value="TreeGrafter"/>
</dbReference>
<evidence type="ECO:0000313" key="9">
    <source>
        <dbReference type="Proteomes" id="UP000825935"/>
    </source>
</evidence>
<dbReference type="GO" id="GO:0005524">
    <property type="term" value="F:ATP binding"/>
    <property type="evidence" value="ECO:0007669"/>
    <property type="project" value="UniProtKB-KW"/>
</dbReference>
<dbReference type="EMBL" id="CM035421">
    <property type="protein sequence ID" value="KAH7387799.1"/>
    <property type="molecule type" value="Genomic_DNA"/>
</dbReference>
<feature type="compositionally biased region" description="Low complexity" evidence="4">
    <location>
        <begin position="219"/>
        <end position="228"/>
    </location>
</feature>
<dbReference type="AlphaFoldDB" id="A0A8T2T3Z5"/>
<sequence>MTEQEVEVRALDGRAAKLRVRSNQTVGDLKRMVQQQGSLCAPGLPFHLFLRGAKLGAGTLIESLTIQNGEFLVLMPYSRGRQAVTDLYQRSHDISGCESVSSTEVSVKHSISDKTIVEGPDRVHDLPSREGVENDSYRDVTNSAAVSVADSVWKEIAADLSEWRVAGFSSDSEQGIPGALDVSKTAESTERPIKKRSAKRDSLNLSDHASPDADEREPSTAGSSSPTSESRRKKPRKTWSCPIVLSRYYEIFKALNAVYGFLQKQNIQGTWQNMKAAVQQLLGASGEMLMVDEIETLASLFPKFIQISCCVGDGEAKSFNIDLLDPSKVPDDTIPRSLHEVMPLSLQKGIGPADLLPMPGMKQLNDTIIKCSMQKRLAAFQTAVNILMKRFEDGFSKDNRRKPKDYTAKDLLDFVSESGSSLQPKSKQTIPLPRPPRHHKKLARCTSTDDYSAEDMVEHLKEGLGSLGQIVHCEILEKREAEYCELKATLSQSTLAALKRIHISRFYKHQVEAIDVALSKQSVIVATSTASGKSVCYNVPVLEDLTSNMESCALYLFPTKALAQDQYRALLEMTSCINTPVNVGIYDGDTPQHLRLQFRDNSRILITNPDMLHVSMLPSHRQFERIFSSLSYVVVDEAHAYRGAFGCHTSLILRRMRRLCHHLYRIHPTFIVSSATVANPQEHAMELVGIRDIKVVQEDGSPCGRKYFILWDPPMSYSTKVLGNKDDSKEQKSKGSMGLEERKQIVKKKASPIVEISSLLAEMVQHNLRCICFCKTRKTSELVLNYTREILKETARGLIDSVKSYRSGYTAQDRREIETELFGGKLRAVAATNALELGVDVGSLDATLHLGFPGTVASLWQQAGRAGRREKSSLSVYVAFGSPLDQYFMKHPHKLFSRAIEHAQVDASNPQVLDGHATCAALEHPLNVEYDEEFFGSGLQSSISRLVSKGQLGREPMSFRQDGNWHYIGQERSPAQSLGIRAIEPEKYTVVNSATNAVIEEVEESKAFFEVYEGAVYIHQGKTFLVKTLDLGAKVAVCQEADLKYYTKTRDFTDVHVIGGELAYPRKAVNRSYLSTTAQATLCRVTTRWLGFRRIWQGTNQTFDSVQLFLPDYSYESQAAWIRVPHSIRGDIESSGLPFRAGLHAASHALMNIIPLYILCNGSDLGTECAHPHDTRYFPERLLVYDRHPGGIGIAAQAQPLFGELILAAKELLTSCECTADTGCPNCVQFLECSEYNEVLNKPAAIAILQGVIAAEEAIRQGREASVSDII</sequence>
<dbReference type="InterPro" id="IPR027417">
    <property type="entry name" value="P-loop_NTPase"/>
</dbReference>
<dbReference type="PROSITE" id="PS51194">
    <property type="entry name" value="HELICASE_CTER"/>
    <property type="match status" value="1"/>
</dbReference>
<dbReference type="CDD" id="cd18797">
    <property type="entry name" value="SF2_C_Hrq"/>
    <property type="match status" value="1"/>
</dbReference>
<dbReference type="InterPro" id="IPR055227">
    <property type="entry name" value="HRQ1_WHD"/>
</dbReference>
<protein>
    <submittedName>
        <fullName evidence="8">Uncharacterized protein</fullName>
    </submittedName>
</protein>
<gene>
    <name evidence="8" type="ORF">KP509_16G041600</name>
</gene>
<evidence type="ECO:0000256" key="4">
    <source>
        <dbReference type="SAM" id="MobiDB-lite"/>
    </source>
</evidence>
<dbReference type="GO" id="GO:0043138">
    <property type="term" value="F:3'-5' DNA helicase activity"/>
    <property type="evidence" value="ECO:0007669"/>
    <property type="project" value="TreeGrafter"/>
</dbReference>
<dbReference type="GO" id="GO:0005634">
    <property type="term" value="C:nucleus"/>
    <property type="evidence" value="ECO:0007669"/>
    <property type="project" value="TreeGrafter"/>
</dbReference>
<dbReference type="Pfam" id="PF09369">
    <property type="entry name" value="MZB"/>
    <property type="match status" value="1"/>
</dbReference>
<proteinExistence type="predicted"/>
<evidence type="ECO:0000256" key="2">
    <source>
        <dbReference type="ARBA" id="ARBA00022741"/>
    </source>
</evidence>
<keyword evidence="9" id="KW-1185">Reference proteome</keyword>
<dbReference type="SUPFAM" id="SSF52540">
    <property type="entry name" value="P-loop containing nucleoside triphosphate hydrolases"/>
    <property type="match status" value="1"/>
</dbReference>
<dbReference type="FunFam" id="3.40.50.300:FF:001137">
    <property type="entry name" value="DEAD/DEAH box helicase"/>
    <property type="match status" value="1"/>
</dbReference>
<dbReference type="PROSITE" id="PS50053">
    <property type="entry name" value="UBIQUITIN_2"/>
    <property type="match status" value="1"/>
</dbReference>
<feature type="compositionally biased region" description="Polar residues" evidence="4">
    <location>
        <begin position="418"/>
        <end position="429"/>
    </location>
</feature>
<dbReference type="Gene3D" id="3.10.20.90">
    <property type="entry name" value="Phosphatidylinositol 3-kinase Catalytic Subunit, Chain A, domain 1"/>
    <property type="match status" value="1"/>
</dbReference>
<dbReference type="PANTHER" id="PTHR47957:SF3">
    <property type="entry name" value="ATP-DEPENDENT HELICASE HRQ1"/>
    <property type="match status" value="1"/>
</dbReference>
<evidence type="ECO:0000259" key="7">
    <source>
        <dbReference type="PROSITE" id="PS51194"/>
    </source>
</evidence>
<dbReference type="GO" id="GO:0003676">
    <property type="term" value="F:nucleic acid binding"/>
    <property type="evidence" value="ECO:0007669"/>
    <property type="project" value="InterPro"/>
</dbReference>
<dbReference type="InterPro" id="IPR001650">
    <property type="entry name" value="Helicase_C-like"/>
</dbReference>
<dbReference type="OMA" id="CEWGCPL"/>
<feature type="domain" description="Helicase ATP-binding" evidence="6">
    <location>
        <begin position="514"/>
        <end position="695"/>
    </location>
</feature>
<dbReference type="InterPro" id="IPR029071">
    <property type="entry name" value="Ubiquitin-like_domsf"/>
</dbReference>
<keyword evidence="1" id="KW-0150">Chloroplast</keyword>
<dbReference type="Gene3D" id="3.40.50.300">
    <property type="entry name" value="P-loop containing nucleotide triphosphate hydrolases"/>
    <property type="match status" value="2"/>
</dbReference>
<dbReference type="OrthoDB" id="18781at2759"/>
<dbReference type="CDD" id="cd17039">
    <property type="entry name" value="Ubl_ubiquitin_like"/>
    <property type="match status" value="1"/>
</dbReference>
<name>A0A8T2T3Z5_CERRI</name>
<dbReference type="Proteomes" id="UP000825935">
    <property type="component" value="Chromosome 16"/>
</dbReference>
<dbReference type="GO" id="GO:0006289">
    <property type="term" value="P:nucleotide-excision repair"/>
    <property type="evidence" value="ECO:0007669"/>
    <property type="project" value="TreeGrafter"/>
</dbReference>
<keyword evidence="2" id="KW-0547">Nucleotide-binding</keyword>
<evidence type="ECO:0000259" key="5">
    <source>
        <dbReference type="PROSITE" id="PS50053"/>
    </source>
</evidence>
<feature type="domain" description="Helicase C-terminal" evidence="7">
    <location>
        <begin position="755"/>
        <end position="916"/>
    </location>
</feature>
<feature type="region of interest" description="Disordered" evidence="4">
    <location>
        <begin position="721"/>
        <end position="742"/>
    </location>
</feature>
<dbReference type="CDD" id="cd17923">
    <property type="entry name" value="DEXHc_Hrq1-like"/>
    <property type="match status" value="1"/>
</dbReference>
<dbReference type="InterPro" id="IPR014001">
    <property type="entry name" value="Helicase_ATP-bd"/>
</dbReference>